<dbReference type="RefSeq" id="WP_105515961.1">
    <property type="nucleotide sequence ID" value="NZ_PVEP01000009.1"/>
</dbReference>
<proteinExistence type="predicted"/>
<evidence type="ECO:0000313" key="1">
    <source>
        <dbReference type="EMBL" id="PQV55427.1"/>
    </source>
</evidence>
<comment type="caution">
    <text evidence="1">The sequence shown here is derived from an EMBL/GenBank/DDBJ whole genome shotgun (WGS) entry which is preliminary data.</text>
</comment>
<organism evidence="1 2">
    <name type="scientific">Albidovulum denitrificans</name>
    <dbReference type="NCBI Taxonomy" id="404881"/>
    <lineage>
        <taxon>Bacteria</taxon>
        <taxon>Pseudomonadati</taxon>
        <taxon>Pseudomonadota</taxon>
        <taxon>Alphaproteobacteria</taxon>
        <taxon>Rhodobacterales</taxon>
        <taxon>Paracoccaceae</taxon>
        <taxon>Albidovulum</taxon>
    </lineage>
</organism>
<dbReference type="InterPro" id="IPR017042">
    <property type="entry name" value="UCP036055"/>
</dbReference>
<dbReference type="PIRSF" id="PIRSF036055">
    <property type="entry name" value="UCP036055"/>
    <property type="match status" value="1"/>
</dbReference>
<dbReference type="OrthoDB" id="8304384at2"/>
<accession>A0A2S8S3P4</accession>
<keyword evidence="2" id="KW-1185">Reference proteome</keyword>
<protein>
    <submittedName>
        <fullName evidence="1">Uncharacterized protein</fullName>
    </submittedName>
</protein>
<dbReference type="EMBL" id="PVEP01000009">
    <property type="protein sequence ID" value="PQV55427.1"/>
    <property type="molecule type" value="Genomic_DNA"/>
</dbReference>
<evidence type="ECO:0000313" key="2">
    <source>
        <dbReference type="Proteomes" id="UP000238338"/>
    </source>
</evidence>
<reference evidence="1 2" key="1">
    <citation type="submission" date="2018-02" db="EMBL/GenBank/DDBJ databases">
        <title>Genomic Encyclopedia of Archaeal and Bacterial Type Strains, Phase II (KMG-II): from individual species to whole genera.</title>
        <authorList>
            <person name="Goeker M."/>
        </authorList>
    </citation>
    <scope>NUCLEOTIDE SEQUENCE [LARGE SCALE GENOMIC DNA]</scope>
    <source>
        <strain evidence="1 2">DSM 18921</strain>
    </source>
</reference>
<name>A0A2S8S3P4_9RHOB</name>
<dbReference type="AlphaFoldDB" id="A0A2S8S3P4"/>
<sequence length="157" mass="17034">MSATTIIDTAPLGALIRYTDGSPKPPARFTKKLAAWERSNGVGRLVKKEPPRVYPTWTAPASFTLHEGNFSSDGVILVTIMRSHSADSRLIFEVAEEPKPGQVRVLLDFGGNTELLHLAESVTAAELWIAREGYRNARFEIVGAEDGDRAGDADLAA</sequence>
<gene>
    <name evidence="1" type="ORF">LX70_03388</name>
</gene>
<dbReference type="Proteomes" id="UP000238338">
    <property type="component" value="Unassembled WGS sequence"/>
</dbReference>